<keyword evidence="6 9" id="KW-0812">Transmembrane</keyword>
<dbReference type="GO" id="GO:0015031">
    <property type="term" value="P:protein transport"/>
    <property type="evidence" value="ECO:0007669"/>
    <property type="project" value="InterPro"/>
</dbReference>
<feature type="transmembrane region" description="Helical" evidence="9">
    <location>
        <begin position="51"/>
        <end position="73"/>
    </location>
</feature>
<evidence type="ECO:0000256" key="7">
    <source>
        <dbReference type="ARBA" id="ARBA00022989"/>
    </source>
</evidence>
<dbReference type="InterPro" id="IPR058982">
    <property type="entry name" value="Beta-barrel_AprE"/>
</dbReference>
<dbReference type="Gene3D" id="2.40.50.100">
    <property type="match status" value="1"/>
</dbReference>
<dbReference type="InterPro" id="IPR058781">
    <property type="entry name" value="HH_AprE-like"/>
</dbReference>
<dbReference type="Pfam" id="PF25994">
    <property type="entry name" value="HH_AprE"/>
    <property type="match status" value="1"/>
</dbReference>
<dbReference type="AlphaFoldDB" id="A0A8S8X8B1"/>
<comment type="similarity">
    <text evidence="2 9">Belongs to the membrane fusion protein (MFP) (TC 8.A.1) family.</text>
</comment>
<feature type="coiled-coil region" evidence="10">
    <location>
        <begin position="193"/>
        <end position="220"/>
    </location>
</feature>
<sequence length="469" mass="52098">MSTVPAPSGGFRLPAVLRDIKLPVLFQPATDVAPEHSDLAPYLNTKSYVRVAGWVGLLTVGSVLLWSVAVPLAKGAIAHGTISVQSQRKTIQHLEGGVIREILVQEGSVVKAGQPLMVLDKTQAEASSEIVGNQLLASRSYEARLIAQRDDSNTVTFPDEVLERAKTDPKLAELVEGQRRAFEANRNTIAGKRKIYEEQVEQQQQQIVSLTAQNKSLAEQRRYIDEEVKGVKFLLDQGLERLPRMLALQRNQSALDGQMASNTADMGRIRQAMNETRLKITDLNNTYRDQASEELRQVQDKIAELRERSRAADSVLGRTTVTAPLDGIVMNLKYHTIGGTVQPYAPIMEMVPTSDDLVITAQISPMEIESIEPGMDAWVTLSAFNSRRVPQMPGKVTEVSPDRFEDQRTGAAYYQAQVRIDKEALSKIPNLKLFPGMPAEVKIVTGYRTAWDYFFQPVHDSFNKAFVAQ</sequence>
<feature type="domain" description="AprE-like long alpha-helical hairpin" evidence="11">
    <location>
        <begin position="124"/>
        <end position="313"/>
    </location>
</feature>
<dbReference type="Pfam" id="PF26002">
    <property type="entry name" value="Beta-barrel_AprE"/>
    <property type="match status" value="1"/>
</dbReference>
<evidence type="ECO:0000256" key="2">
    <source>
        <dbReference type="ARBA" id="ARBA00009477"/>
    </source>
</evidence>
<keyword evidence="4 9" id="KW-1003">Cell membrane</keyword>
<keyword evidence="3 9" id="KW-0813">Transport</keyword>
<evidence type="ECO:0000256" key="10">
    <source>
        <dbReference type="SAM" id="Coils"/>
    </source>
</evidence>
<evidence type="ECO:0000256" key="3">
    <source>
        <dbReference type="ARBA" id="ARBA00022448"/>
    </source>
</evidence>
<dbReference type="PANTHER" id="PTHR30386">
    <property type="entry name" value="MEMBRANE FUSION SUBUNIT OF EMRAB-TOLC MULTIDRUG EFFLUX PUMP"/>
    <property type="match status" value="1"/>
</dbReference>
<evidence type="ECO:0000256" key="9">
    <source>
        <dbReference type="RuleBase" id="RU365093"/>
    </source>
</evidence>
<reference evidence="13" key="1">
    <citation type="submission" date="2021-02" db="EMBL/GenBank/DDBJ databases">
        <title>Genome sequence of Rhodospirillales sp. strain TMPK1 isolated from soil.</title>
        <authorList>
            <person name="Nakai R."/>
            <person name="Kusada H."/>
            <person name="Tamaki H."/>
        </authorList>
    </citation>
    <scope>NUCLEOTIDE SEQUENCE</scope>
    <source>
        <strain evidence="13">TMPK1</strain>
    </source>
</reference>
<keyword evidence="7 9" id="KW-1133">Transmembrane helix</keyword>
<evidence type="ECO:0000313" key="14">
    <source>
        <dbReference type="Proteomes" id="UP000681075"/>
    </source>
</evidence>
<dbReference type="EMBL" id="BOPV01000001">
    <property type="protein sequence ID" value="GIL40088.1"/>
    <property type="molecule type" value="Genomic_DNA"/>
</dbReference>
<dbReference type="Gene3D" id="2.40.30.170">
    <property type="match status" value="1"/>
</dbReference>
<evidence type="ECO:0000256" key="6">
    <source>
        <dbReference type="ARBA" id="ARBA00022692"/>
    </source>
</evidence>
<keyword evidence="5 9" id="KW-0997">Cell inner membrane</keyword>
<evidence type="ECO:0000259" key="12">
    <source>
        <dbReference type="Pfam" id="PF26002"/>
    </source>
</evidence>
<evidence type="ECO:0000256" key="1">
    <source>
        <dbReference type="ARBA" id="ARBA00004377"/>
    </source>
</evidence>
<name>A0A8S8X8B1_9PROT</name>
<dbReference type="NCBIfam" id="TIGR01843">
    <property type="entry name" value="type_I_hlyD"/>
    <property type="match status" value="1"/>
</dbReference>
<evidence type="ECO:0000256" key="4">
    <source>
        <dbReference type="ARBA" id="ARBA00022475"/>
    </source>
</evidence>
<protein>
    <recommendedName>
        <fullName evidence="9">Membrane fusion protein (MFP) family protein</fullName>
    </recommendedName>
</protein>
<feature type="domain" description="AprE-like beta-barrel" evidence="12">
    <location>
        <begin position="357"/>
        <end position="446"/>
    </location>
</feature>
<organism evidence="13 14">
    <name type="scientific">Roseiterribacter gracilis</name>
    <dbReference type="NCBI Taxonomy" id="2812848"/>
    <lineage>
        <taxon>Bacteria</taxon>
        <taxon>Pseudomonadati</taxon>
        <taxon>Pseudomonadota</taxon>
        <taxon>Alphaproteobacteria</taxon>
        <taxon>Rhodospirillales</taxon>
        <taxon>Roseiterribacteraceae</taxon>
        <taxon>Roseiterribacter</taxon>
    </lineage>
</organism>
<comment type="caution">
    <text evidence="13">The sequence shown here is derived from an EMBL/GenBank/DDBJ whole genome shotgun (WGS) entry which is preliminary data.</text>
</comment>
<evidence type="ECO:0000256" key="5">
    <source>
        <dbReference type="ARBA" id="ARBA00022519"/>
    </source>
</evidence>
<keyword evidence="10" id="KW-0175">Coiled coil</keyword>
<dbReference type="InterPro" id="IPR010129">
    <property type="entry name" value="T1SS_HlyD"/>
</dbReference>
<dbReference type="PANTHER" id="PTHR30386:SF17">
    <property type="entry name" value="ALKALINE PROTEASE SECRETION PROTEIN APRE"/>
    <property type="match status" value="1"/>
</dbReference>
<evidence type="ECO:0000313" key="13">
    <source>
        <dbReference type="EMBL" id="GIL40088.1"/>
    </source>
</evidence>
<keyword evidence="8 9" id="KW-0472">Membrane</keyword>
<dbReference type="RefSeq" id="WP_420243197.1">
    <property type="nucleotide sequence ID" value="NZ_BOPV01000001.1"/>
</dbReference>
<feature type="coiled-coil region" evidence="10">
    <location>
        <begin position="288"/>
        <end position="315"/>
    </location>
</feature>
<dbReference type="GO" id="GO:0005886">
    <property type="term" value="C:plasma membrane"/>
    <property type="evidence" value="ECO:0007669"/>
    <property type="project" value="UniProtKB-SubCell"/>
</dbReference>
<gene>
    <name evidence="13" type="ORF">TMPK1_23250</name>
</gene>
<evidence type="ECO:0000259" key="11">
    <source>
        <dbReference type="Pfam" id="PF25994"/>
    </source>
</evidence>
<proteinExistence type="inferred from homology"/>
<keyword evidence="14" id="KW-1185">Reference proteome</keyword>
<accession>A0A8S8X8B1</accession>
<evidence type="ECO:0000256" key="8">
    <source>
        <dbReference type="ARBA" id="ARBA00023136"/>
    </source>
</evidence>
<dbReference type="Proteomes" id="UP000681075">
    <property type="component" value="Unassembled WGS sequence"/>
</dbReference>
<dbReference type="InterPro" id="IPR050739">
    <property type="entry name" value="MFP"/>
</dbReference>
<comment type="subcellular location">
    <subcellularLocation>
        <location evidence="1 9">Cell inner membrane</location>
        <topology evidence="1 9">Single-pass membrane protein</topology>
    </subcellularLocation>
</comment>
<dbReference type="PRINTS" id="PR01490">
    <property type="entry name" value="RTXTOXIND"/>
</dbReference>